<dbReference type="InterPro" id="IPR038718">
    <property type="entry name" value="SNF2-like_sf"/>
</dbReference>
<keyword evidence="3" id="KW-0132">Cell division</keyword>
<evidence type="ECO:0000256" key="9">
    <source>
        <dbReference type="ARBA" id="ARBA00029956"/>
    </source>
</evidence>
<feature type="compositionally biased region" description="Basic and acidic residues" evidence="11">
    <location>
        <begin position="27"/>
        <end position="41"/>
    </location>
</feature>
<dbReference type="Pfam" id="PF00176">
    <property type="entry name" value="SNF2-rel_dom"/>
    <property type="match status" value="1"/>
</dbReference>
<reference evidence="14" key="1">
    <citation type="submission" date="2022-12" db="EMBL/GenBank/DDBJ databases">
        <title>Chromosome-level genome assembly of the bean flower thrips Megalurothrips usitatus.</title>
        <authorList>
            <person name="Ma L."/>
            <person name="Liu Q."/>
            <person name="Li H."/>
            <person name="Cai W."/>
        </authorList>
    </citation>
    <scope>NUCLEOTIDE SEQUENCE</scope>
    <source>
        <strain evidence="14">Cailab_2022a</strain>
    </source>
</reference>
<dbReference type="Proteomes" id="UP001075354">
    <property type="component" value="Chromosome 5"/>
</dbReference>
<feature type="region of interest" description="Disordered" evidence="11">
    <location>
        <begin position="1008"/>
        <end position="1066"/>
    </location>
</feature>
<dbReference type="PANTHER" id="PTHR45629:SF7">
    <property type="entry name" value="DNA EXCISION REPAIR PROTEIN ERCC-6-RELATED"/>
    <property type="match status" value="1"/>
</dbReference>
<comment type="function">
    <text evidence="8">Involved in mitotic DNA repair and meiotic recombination. Functions in the recombinational DNA repair pathway. Essential for interhomolog gene conversion (GC), but may have a less important role in intersister GC than spn-A/Rad51. In the presence of DNA, spn-A/Rad51 enhances the ATPase activity of okr/Rad54.</text>
</comment>
<dbReference type="Gene3D" id="3.40.50.300">
    <property type="entry name" value="P-loop containing nucleotide triphosphate hydrolases"/>
    <property type="match status" value="1"/>
</dbReference>
<gene>
    <name evidence="14" type="ORF">ONE63_007757</name>
</gene>
<evidence type="ECO:0000256" key="6">
    <source>
        <dbReference type="ARBA" id="ARBA00023254"/>
    </source>
</evidence>
<evidence type="ECO:0000256" key="11">
    <source>
        <dbReference type="SAM" id="MobiDB-lite"/>
    </source>
</evidence>
<keyword evidence="6" id="KW-0469">Meiosis</keyword>
<feature type="compositionally biased region" description="Basic and acidic residues" evidence="11">
    <location>
        <begin position="369"/>
        <end position="378"/>
    </location>
</feature>
<feature type="compositionally biased region" description="Basic and acidic residues" evidence="11">
    <location>
        <begin position="1018"/>
        <end position="1032"/>
    </location>
</feature>
<dbReference type="CDD" id="cd18793">
    <property type="entry name" value="SF2_C_SNF"/>
    <property type="match status" value="1"/>
</dbReference>
<dbReference type="CDD" id="cd18000">
    <property type="entry name" value="DEXHc_ERCC6"/>
    <property type="match status" value="1"/>
</dbReference>
<protein>
    <recommendedName>
        <fullName evidence="2">DNA repair and recombination protein RAD54-like</fullName>
    </recommendedName>
    <alternativeName>
        <fullName evidence="9">Protein okra</fullName>
    </alternativeName>
</protein>
<feature type="compositionally biased region" description="Polar residues" evidence="11">
    <location>
        <begin position="1233"/>
        <end position="1244"/>
    </location>
</feature>
<dbReference type="PROSITE" id="PS51194">
    <property type="entry name" value="HELICASE_CTER"/>
    <property type="match status" value="1"/>
</dbReference>
<keyword evidence="4" id="KW-0498">Mitosis</keyword>
<keyword evidence="5" id="KW-0378">Hydrolase</keyword>
<keyword evidence="10" id="KW-0175">Coiled coil</keyword>
<proteinExistence type="predicted"/>
<dbReference type="GO" id="GO:0005524">
    <property type="term" value="F:ATP binding"/>
    <property type="evidence" value="ECO:0007669"/>
    <property type="project" value="InterPro"/>
</dbReference>
<organism evidence="14 15">
    <name type="scientific">Megalurothrips usitatus</name>
    <name type="common">bean blossom thrips</name>
    <dbReference type="NCBI Taxonomy" id="439358"/>
    <lineage>
        <taxon>Eukaryota</taxon>
        <taxon>Metazoa</taxon>
        <taxon>Ecdysozoa</taxon>
        <taxon>Arthropoda</taxon>
        <taxon>Hexapoda</taxon>
        <taxon>Insecta</taxon>
        <taxon>Pterygota</taxon>
        <taxon>Neoptera</taxon>
        <taxon>Paraneoptera</taxon>
        <taxon>Thysanoptera</taxon>
        <taxon>Terebrantia</taxon>
        <taxon>Thripoidea</taxon>
        <taxon>Thripidae</taxon>
        <taxon>Megalurothrips</taxon>
    </lineage>
</organism>
<dbReference type="InterPro" id="IPR001650">
    <property type="entry name" value="Helicase_C-like"/>
</dbReference>
<feature type="region of interest" description="Disordered" evidence="11">
    <location>
        <begin position="265"/>
        <end position="400"/>
    </location>
</feature>
<dbReference type="GO" id="GO:0005634">
    <property type="term" value="C:nucleus"/>
    <property type="evidence" value="ECO:0007669"/>
    <property type="project" value="TreeGrafter"/>
</dbReference>
<feature type="region of interest" description="Disordered" evidence="11">
    <location>
        <begin position="1225"/>
        <end position="1247"/>
    </location>
</feature>
<feature type="compositionally biased region" description="Polar residues" evidence="11">
    <location>
        <begin position="168"/>
        <end position="180"/>
    </location>
</feature>
<feature type="compositionally biased region" description="Polar residues" evidence="11">
    <location>
        <begin position="67"/>
        <end position="86"/>
    </location>
</feature>
<dbReference type="GO" id="GO:0008094">
    <property type="term" value="F:ATP-dependent activity, acting on DNA"/>
    <property type="evidence" value="ECO:0007669"/>
    <property type="project" value="TreeGrafter"/>
</dbReference>
<feature type="compositionally biased region" description="Polar residues" evidence="11">
    <location>
        <begin position="1049"/>
        <end position="1061"/>
    </location>
</feature>
<evidence type="ECO:0000256" key="2">
    <source>
        <dbReference type="ARBA" id="ARBA00015341"/>
    </source>
</evidence>
<dbReference type="GO" id="GO:0016787">
    <property type="term" value="F:hydrolase activity"/>
    <property type="evidence" value="ECO:0007669"/>
    <property type="project" value="UniProtKB-KW"/>
</dbReference>
<feature type="region of interest" description="Disordered" evidence="11">
    <location>
        <begin position="159"/>
        <end position="246"/>
    </location>
</feature>
<evidence type="ECO:0000256" key="7">
    <source>
        <dbReference type="ARBA" id="ARBA00023306"/>
    </source>
</evidence>
<dbReference type="SUPFAM" id="SSF52540">
    <property type="entry name" value="P-loop containing nucleoside triphosphate hydrolases"/>
    <property type="match status" value="2"/>
</dbReference>
<evidence type="ECO:0000256" key="4">
    <source>
        <dbReference type="ARBA" id="ARBA00022776"/>
    </source>
</evidence>
<comment type="caution">
    <text evidence="14">The sequence shown here is derived from an EMBL/GenBank/DDBJ whole genome shotgun (WGS) entry which is preliminary data.</text>
</comment>
<feature type="compositionally biased region" description="Basic and acidic residues" evidence="11">
    <location>
        <begin position="222"/>
        <end position="231"/>
    </location>
</feature>
<dbReference type="EMBL" id="JAPTSV010000005">
    <property type="protein sequence ID" value="KAJ1527811.1"/>
    <property type="molecule type" value="Genomic_DNA"/>
</dbReference>
<dbReference type="Gene3D" id="3.40.50.10810">
    <property type="entry name" value="Tandem AAA-ATPase domain"/>
    <property type="match status" value="1"/>
</dbReference>
<dbReference type="InterPro" id="IPR014001">
    <property type="entry name" value="Helicase_ATP-bd"/>
</dbReference>
<dbReference type="SMART" id="SM00490">
    <property type="entry name" value="HELICc"/>
    <property type="match status" value="1"/>
</dbReference>
<dbReference type="InterPro" id="IPR050496">
    <property type="entry name" value="SNF2_RAD54_helicase_repair"/>
</dbReference>
<dbReference type="InterPro" id="IPR049730">
    <property type="entry name" value="SNF2/RAD54-like_C"/>
</dbReference>
<dbReference type="PROSITE" id="PS51192">
    <property type="entry name" value="HELICASE_ATP_BIND_1"/>
    <property type="match status" value="1"/>
</dbReference>
<sequence length="1305" mass="147970">MDASATDEGPDEESAQNDAISEMLYDNIKKEIAPDDFKQEKQQTIPENRSTLDALSDSDVKMDQKEQTNQQDVAATLSEPTPSLSSRFEVDVNQIESVGTESQDADIQSLGLTVYDQNTLERGIWDQVEKETRKREAQEELANVSTKLKLAEEQLKRVESAKGAKRSILQSALQEPSSKKSSIKKHQEVTQEKVKELRSKQAELHARLSGAKTSKGSESIEETERDRKIRMGEMTPFGTALNASSSDMNSFEKYLKSQQELHKKMISNATTKKKQSTSVTFGSNKEEKSLHPSFKNKTPTKPILKKSILFPKKRRPNEKLGTDTSTLEEDQQRSPGNVPGESTVVNIENSGSEYVPSESDDGPKKKRNVRESGSRVDKNSSLQSTKRRSGSGSDRWAAGSLKRRKIHEKTLANGDPEEWCSDDSDWICTDDEDFSGDENSGQKTKKHSKRGKDDGNSEEFFRRIKHWEKQNEGLREQMENEVHEFENGYKLPSLIWDKLYMYQQVGVRWMWELNQQRCGGILGDEMGLGKTIQIIAFLTGLSVSKMKCRTTGYRGLGPTLIVCPTTVMHQWVREFHTWFPPLRVAILHESGSFVGKRSQLVREMLQDKGIIITSYTAVVRLKDHLLHQRWHYVILDEGHKIRNPDAQVTLAVKQLRTPHRLVLSGSPLQNHLRELWSLMDFVFPGKLGTLPVFMSEFAVPINQGGYSNASEVMVATAYKCATVLRDTISPYLLRRMKADVSEHIKLPSKNEQVLFCRLTDEQRDLYKEYLKCGEVGRILDGRCQIFVGLINLRKICNHPHIFSGGPKLFGEEKEEDIRLDERFGYWEKAGKMIVIEALLKIWHKQEHRVLIFTQSRQMLLIIEKFVSDCGYRYLKMDGGTSIAARQPMIRKFNEDKSFFVMLLTTKVGGLGVNLTGANRVVIYDPDWNPATDTQARERAWRIGQQNAVTVYRLITAGTIEEKMYHRQIFKQFLCNKVLKDPRQRRFFKSNDLLELFTLKETDDGTTETSAIFAGTDSQESHKTGKDKREMSHSLHSHRFHKKKDGKSEACTSTDGTGNQSKPDTRETKINFSQDKLDHMKKLAHELSLKLSSKVSATANKVLNEKEIRDTPIVNYDDCGIENPNDQIESSLEETHNVSNATDLVNDLVPVPEDDTSKAQTNMESQKKNNKDTAVALRENMITLEGIEFTDNDSDEDLEDMKQFAKELSKELSQKVKTAAAINHSRTPDKSGICRNTMSSKNSPKGTIDLINCDSGSVNCDKETFNTGSEIPKPLLVDSDRSSSTKPSTSIERYSNFLCILNHIPL</sequence>
<feature type="region of interest" description="Disordered" evidence="11">
    <location>
        <begin position="431"/>
        <end position="456"/>
    </location>
</feature>
<evidence type="ECO:0000313" key="15">
    <source>
        <dbReference type="Proteomes" id="UP001075354"/>
    </source>
</evidence>
<evidence type="ECO:0000256" key="1">
    <source>
        <dbReference type="ARBA" id="ARBA00011467"/>
    </source>
</evidence>
<comment type="subunit">
    <text evidence="1">Interacts (via N-terminus) with spn-A/Rad51.</text>
</comment>
<evidence type="ECO:0000256" key="3">
    <source>
        <dbReference type="ARBA" id="ARBA00022618"/>
    </source>
</evidence>
<dbReference type="SMART" id="SM00487">
    <property type="entry name" value="DEXDc"/>
    <property type="match status" value="1"/>
</dbReference>
<evidence type="ECO:0000256" key="8">
    <source>
        <dbReference type="ARBA" id="ARBA00024776"/>
    </source>
</evidence>
<evidence type="ECO:0000313" key="14">
    <source>
        <dbReference type="EMBL" id="KAJ1527811.1"/>
    </source>
</evidence>
<feature type="compositionally biased region" description="Basic residues" evidence="11">
    <location>
        <begin position="1034"/>
        <end position="1044"/>
    </location>
</feature>
<evidence type="ECO:0000256" key="10">
    <source>
        <dbReference type="SAM" id="Coils"/>
    </source>
</evidence>
<feature type="compositionally biased region" description="Polar residues" evidence="11">
    <location>
        <begin position="42"/>
        <end position="53"/>
    </location>
</feature>
<dbReference type="GO" id="GO:0006283">
    <property type="term" value="P:transcription-coupled nucleotide-excision repair"/>
    <property type="evidence" value="ECO:0007669"/>
    <property type="project" value="TreeGrafter"/>
</dbReference>
<dbReference type="InterPro" id="IPR000330">
    <property type="entry name" value="SNF2_N"/>
</dbReference>
<dbReference type="GO" id="GO:0051321">
    <property type="term" value="P:meiotic cell cycle"/>
    <property type="evidence" value="ECO:0007669"/>
    <property type="project" value="UniProtKB-KW"/>
</dbReference>
<feature type="compositionally biased region" description="Basic and acidic residues" evidence="11">
    <location>
        <begin position="185"/>
        <end position="206"/>
    </location>
</feature>
<keyword evidence="7" id="KW-0131">Cell cycle</keyword>
<feature type="domain" description="Helicase C-terminal" evidence="13">
    <location>
        <begin position="834"/>
        <end position="993"/>
    </location>
</feature>
<feature type="compositionally biased region" description="Polar residues" evidence="11">
    <location>
        <begin position="343"/>
        <end position="352"/>
    </location>
</feature>
<dbReference type="InterPro" id="IPR027417">
    <property type="entry name" value="P-loop_NTPase"/>
</dbReference>
<keyword evidence="15" id="KW-1185">Reference proteome</keyword>
<evidence type="ECO:0000259" key="12">
    <source>
        <dbReference type="PROSITE" id="PS51192"/>
    </source>
</evidence>
<dbReference type="GO" id="GO:0051301">
    <property type="term" value="P:cell division"/>
    <property type="evidence" value="ECO:0007669"/>
    <property type="project" value="UniProtKB-KW"/>
</dbReference>
<evidence type="ECO:0000256" key="5">
    <source>
        <dbReference type="ARBA" id="ARBA00022801"/>
    </source>
</evidence>
<feature type="coiled-coil region" evidence="10">
    <location>
        <begin position="457"/>
        <end position="484"/>
    </location>
</feature>
<accession>A0AAV7XSX1</accession>
<dbReference type="PANTHER" id="PTHR45629">
    <property type="entry name" value="SNF2/RAD54 FAMILY MEMBER"/>
    <property type="match status" value="1"/>
</dbReference>
<feature type="region of interest" description="Disordered" evidence="11">
    <location>
        <begin position="1"/>
        <end position="88"/>
    </location>
</feature>
<dbReference type="Pfam" id="PF00271">
    <property type="entry name" value="Helicase_C"/>
    <property type="match status" value="1"/>
</dbReference>
<evidence type="ECO:0000259" key="13">
    <source>
        <dbReference type="PROSITE" id="PS51194"/>
    </source>
</evidence>
<feature type="domain" description="Helicase ATP-binding" evidence="12">
    <location>
        <begin position="511"/>
        <end position="685"/>
    </location>
</feature>
<name>A0AAV7XSX1_9NEOP</name>
<dbReference type="FunFam" id="3.40.50.10810:FF:000042">
    <property type="entry name" value="SNF2 family helicase-like protein"/>
    <property type="match status" value="1"/>
</dbReference>